<proteinExistence type="predicted"/>
<dbReference type="Proteomes" id="UP000002316">
    <property type="component" value="Chromosome 9"/>
</dbReference>
<evidence type="ECO:0000313" key="3">
    <source>
        <dbReference type="Proteomes" id="UP000002316"/>
    </source>
</evidence>
<protein>
    <submittedName>
        <fullName evidence="2">Uncharacterized protein</fullName>
    </submittedName>
</protein>
<dbReference type="RefSeq" id="XP_011776686.1">
    <property type="nucleotide sequence ID" value="XM_011778384.1"/>
</dbReference>
<evidence type="ECO:0000313" key="2">
    <source>
        <dbReference type="EMBL" id="CBH14420.1"/>
    </source>
</evidence>
<dbReference type="EMBL" id="FN554972">
    <property type="protein sequence ID" value="CBH14420.1"/>
    <property type="molecule type" value="Genomic_DNA"/>
</dbReference>
<reference evidence="3" key="1">
    <citation type="journal article" date="2010" name="PLoS Negl. Trop. Dis.">
        <title>The genome sequence of Trypanosoma brucei gambiense, causative agent of chronic human african trypanosomiasis.</title>
        <authorList>
            <person name="Jackson A.P."/>
            <person name="Sanders M."/>
            <person name="Berry A."/>
            <person name="McQuillan J."/>
            <person name="Aslett M.A."/>
            <person name="Quail M.A."/>
            <person name="Chukualim B."/>
            <person name="Capewell P."/>
            <person name="MacLeod A."/>
            <person name="Melville S.E."/>
            <person name="Gibson W."/>
            <person name="Barry J.D."/>
            <person name="Berriman M."/>
            <person name="Hertz-Fowler C."/>
        </authorList>
    </citation>
    <scope>NUCLEOTIDE SEQUENCE [LARGE SCALE GENOMIC DNA]</scope>
    <source>
        <strain evidence="3">MHOM/CI/86/DAL972</strain>
    </source>
</reference>
<evidence type="ECO:0000256" key="1">
    <source>
        <dbReference type="SAM" id="MobiDB-lite"/>
    </source>
</evidence>
<organism evidence="2 3">
    <name type="scientific">Trypanosoma brucei gambiense (strain MHOM/CI/86/DAL972)</name>
    <dbReference type="NCBI Taxonomy" id="679716"/>
    <lineage>
        <taxon>Eukaryota</taxon>
        <taxon>Discoba</taxon>
        <taxon>Euglenozoa</taxon>
        <taxon>Kinetoplastea</taxon>
        <taxon>Metakinetoplastina</taxon>
        <taxon>Trypanosomatida</taxon>
        <taxon>Trypanosomatidae</taxon>
        <taxon>Trypanosoma</taxon>
    </lineage>
</organism>
<dbReference type="KEGG" id="tbg:TbgDal_IX4960"/>
<feature type="region of interest" description="Disordered" evidence="1">
    <location>
        <begin position="93"/>
        <end position="112"/>
    </location>
</feature>
<sequence>MGAFQHFLHGITHWICRHKPTYREIGSELWIRHATHQRLSLKSNIVMATPGHENGAVTKWEHQMLLTTRHDTVNNPVGAPCVYVCVRACKNKKDGRFPPCRPLPSSNQQRGH</sequence>
<dbReference type="AlphaFoldDB" id="C9ZYC1"/>
<accession>C9ZYC1</accession>
<name>C9ZYC1_TRYB9</name>
<dbReference type="GeneID" id="23860515"/>
<gene>
    <name evidence="2" type="ORF">TbgDal_IX4960</name>
</gene>